<dbReference type="AlphaFoldDB" id="A0A183M8R1"/>
<dbReference type="STRING" id="48269.A0A183M8R1"/>
<evidence type="ECO:0000313" key="2">
    <source>
        <dbReference type="Proteomes" id="UP000277204"/>
    </source>
</evidence>
<dbReference type="Proteomes" id="UP000277204">
    <property type="component" value="Unassembled WGS sequence"/>
</dbReference>
<name>A0A183M8R1_9TREM</name>
<keyword evidence="2" id="KW-1185">Reference proteome</keyword>
<dbReference type="Gene3D" id="1.10.510.10">
    <property type="entry name" value="Transferase(Phosphotransferase) domain 1"/>
    <property type="match status" value="1"/>
</dbReference>
<reference evidence="1 2" key="1">
    <citation type="submission" date="2018-11" db="EMBL/GenBank/DDBJ databases">
        <authorList>
            <consortium name="Pathogen Informatics"/>
        </authorList>
    </citation>
    <scope>NUCLEOTIDE SEQUENCE [LARGE SCALE GENOMIC DNA]</scope>
    <source>
        <strain evidence="1 2">Zambia</strain>
    </source>
</reference>
<dbReference type="SUPFAM" id="SSF56112">
    <property type="entry name" value="Protein kinase-like (PK-like)"/>
    <property type="match status" value="1"/>
</dbReference>
<evidence type="ECO:0000313" key="1">
    <source>
        <dbReference type="EMBL" id="VDP00307.1"/>
    </source>
</evidence>
<dbReference type="InterPro" id="IPR011009">
    <property type="entry name" value="Kinase-like_dom_sf"/>
</dbReference>
<dbReference type="EMBL" id="UZAI01007807">
    <property type="protein sequence ID" value="VDP00307.1"/>
    <property type="molecule type" value="Genomic_DNA"/>
</dbReference>
<protein>
    <submittedName>
        <fullName evidence="1">Uncharacterized protein</fullName>
    </submittedName>
</protein>
<organism evidence="1 2">
    <name type="scientific">Schistosoma margrebowiei</name>
    <dbReference type="NCBI Taxonomy" id="48269"/>
    <lineage>
        <taxon>Eukaryota</taxon>
        <taxon>Metazoa</taxon>
        <taxon>Spiralia</taxon>
        <taxon>Lophotrochozoa</taxon>
        <taxon>Platyhelminthes</taxon>
        <taxon>Trematoda</taxon>
        <taxon>Digenea</taxon>
        <taxon>Strigeidida</taxon>
        <taxon>Schistosomatoidea</taxon>
        <taxon>Schistosomatidae</taxon>
        <taxon>Schistosoma</taxon>
    </lineage>
</organism>
<accession>A0A183M8R1</accession>
<proteinExistence type="predicted"/>
<sequence length="99" mass="10959">MKISACANLLACDDLLSSSLGVSHNNVDTTSVFIDSNMCWKLCGFELALEFKNMSSDHIRRIEALKGRQDAKVLINSCMHSLPKARIPSDHLLAHPSFK</sequence>
<gene>
    <name evidence="1" type="ORF">SMRZ_LOCUS12436</name>
</gene>